<gene>
    <name evidence="1" type="ORF">C5S46_05840</name>
</gene>
<name>A0AC61SAF5_9EURY</name>
<dbReference type="EMBL" id="QYBA01000196">
    <property type="protein sequence ID" value="TKY91434.1"/>
    <property type="molecule type" value="Genomic_DNA"/>
</dbReference>
<comment type="caution">
    <text evidence="1">The sequence shown here is derived from an EMBL/GenBank/DDBJ whole genome shotgun (WGS) entry which is preliminary data.</text>
</comment>
<evidence type="ECO:0000313" key="2">
    <source>
        <dbReference type="Proteomes" id="UP000315423"/>
    </source>
</evidence>
<reference evidence="1" key="1">
    <citation type="submission" date="2018-09" db="EMBL/GenBank/DDBJ databases">
        <title>A genomic encyclopedia of anaerobic methanotrophic archaea.</title>
        <authorList>
            <person name="Skennerton C.T."/>
            <person name="Chadwick G.L."/>
            <person name="Laso-Perez R."/>
            <person name="Leu A.O."/>
            <person name="Speth D.R."/>
            <person name="Yu H."/>
            <person name="Morgan-Lang C."/>
            <person name="Hatzenpichler R."/>
            <person name="Goudeau D."/>
            <person name="Malmstrom R."/>
            <person name="Woyke T."/>
            <person name="Hallam S."/>
            <person name="Tyson G.W."/>
            <person name="Wegener G."/>
            <person name="Boetius A."/>
            <person name="Orphan V.J."/>
        </authorList>
    </citation>
    <scope>NUCLEOTIDE SEQUENCE</scope>
    <source>
        <strain evidence="1">CONS3730D10UFb2</strain>
    </source>
</reference>
<organism evidence="1 2">
    <name type="scientific">Candidatus Methanomarinus sp</name>
    <dbReference type="NCBI Taxonomy" id="3386244"/>
    <lineage>
        <taxon>Archaea</taxon>
        <taxon>Methanobacteriati</taxon>
        <taxon>Methanobacteriota</taxon>
        <taxon>Stenosarchaea group</taxon>
        <taxon>Methanomicrobia</taxon>
        <taxon>Methanosarcinales</taxon>
        <taxon>ANME-2 cluster</taxon>
        <taxon>Candidatus Methanocomedenaceae</taxon>
        <taxon>Candidatus Methanomarinus</taxon>
    </lineage>
</organism>
<proteinExistence type="predicted"/>
<accession>A0AC61SAF5</accession>
<evidence type="ECO:0000313" key="1">
    <source>
        <dbReference type="EMBL" id="TKY91434.1"/>
    </source>
</evidence>
<protein>
    <submittedName>
        <fullName evidence="1">Uncharacterized protein</fullName>
    </submittedName>
</protein>
<sequence length="246" mass="26925">MVMEIDCKGMYYKKLNKMIRDAIDKNETEFILHNINGQRYIGNGINEKIKITINGVPGNDLAMFMNGPSLIVNANGQDGLANTMNAGEIIVYGSAGDVLGYGMRGGKLLIRDNVGYRTGIHMKEYKKQVPVIIAGGVAGDFCGEYMAGGVLVLLGLDKDEGTPIAGDYLGTGMHGGVIYIRGEVEEHTLGKEVSVLELNDKDIKLLKKHLGEYCKHFGLDLEEVMSKPFIKLLPVSSRPYGNLYAY</sequence>
<dbReference type="Proteomes" id="UP000315423">
    <property type="component" value="Unassembled WGS sequence"/>
</dbReference>